<evidence type="ECO:0000256" key="9">
    <source>
        <dbReference type="ARBA" id="ARBA00048090"/>
    </source>
</evidence>
<dbReference type="STRING" id="1382798.PK35_15210"/>
<dbReference type="InterPro" id="IPR006001">
    <property type="entry name" value="Therm_gnt_kin"/>
</dbReference>
<dbReference type="InterPro" id="IPR027417">
    <property type="entry name" value="P-loop_NTPase"/>
</dbReference>
<dbReference type="PATRIC" id="fig|1382798.3.peg.1606"/>
<sequence length="163" mass="18509">MDSHIVIYVMGVSGSGKSTIGKKLANYLNIPFFDGDDFHPEVNVRKMASGKALNDTDRQSWLTDLNTLARQQLKSTSCVIVCSALKENYRKILSKKINNQVKWVHLTGTFDAIYKRLTQRTNHFMPPELLKSQYSILELPKNAISVDIEMLPQDVVKQIVKNL</sequence>
<comment type="catalytic activity">
    <reaction evidence="9 10">
        <text>D-gluconate + ATP = 6-phospho-D-gluconate + ADP + H(+)</text>
        <dbReference type="Rhea" id="RHEA:19433"/>
        <dbReference type="ChEBI" id="CHEBI:15378"/>
        <dbReference type="ChEBI" id="CHEBI:18391"/>
        <dbReference type="ChEBI" id="CHEBI:30616"/>
        <dbReference type="ChEBI" id="CHEBI:58759"/>
        <dbReference type="ChEBI" id="CHEBI:456216"/>
        <dbReference type="EC" id="2.7.1.12"/>
    </reaction>
</comment>
<keyword evidence="4 10" id="KW-0808">Transferase</keyword>
<dbReference type="Proteomes" id="UP000032361">
    <property type="component" value="Unassembled WGS sequence"/>
</dbReference>
<dbReference type="Pfam" id="PF01202">
    <property type="entry name" value="SKI"/>
    <property type="match status" value="1"/>
</dbReference>
<keyword evidence="12" id="KW-1185">Reference proteome</keyword>
<dbReference type="AlphaFoldDB" id="A0A0D7VX84"/>
<evidence type="ECO:0000256" key="5">
    <source>
        <dbReference type="ARBA" id="ARBA00022741"/>
    </source>
</evidence>
<dbReference type="NCBIfam" id="TIGR01313">
    <property type="entry name" value="therm_gnt_kin"/>
    <property type="match status" value="1"/>
</dbReference>
<dbReference type="PANTHER" id="PTHR43442:SF3">
    <property type="entry name" value="GLUCONOKINASE-RELATED"/>
    <property type="match status" value="1"/>
</dbReference>
<dbReference type="GO" id="GO:0005524">
    <property type="term" value="F:ATP binding"/>
    <property type="evidence" value="ECO:0007669"/>
    <property type="project" value="UniProtKB-KW"/>
</dbReference>
<dbReference type="RefSeq" id="WP_044627424.1">
    <property type="nucleotide sequence ID" value="NZ_JTDV01000015.1"/>
</dbReference>
<evidence type="ECO:0000256" key="8">
    <source>
        <dbReference type="ARBA" id="ARBA00023064"/>
    </source>
</evidence>
<dbReference type="SUPFAM" id="SSF52540">
    <property type="entry name" value="P-loop containing nucleoside triphosphate hydrolases"/>
    <property type="match status" value="1"/>
</dbReference>
<dbReference type="CDD" id="cd02021">
    <property type="entry name" value="GntK"/>
    <property type="match status" value="1"/>
</dbReference>
<dbReference type="EC" id="2.7.1.12" evidence="3 10"/>
<keyword evidence="8" id="KW-0311">Gluconate utilization</keyword>
<gene>
    <name evidence="11" type="ORF">PK35_15210</name>
</gene>
<keyword evidence="5 10" id="KW-0547">Nucleotide-binding</keyword>
<comment type="similarity">
    <text evidence="2 10">Belongs to the gluconokinase GntK/GntV family.</text>
</comment>
<evidence type="ECO:0000256" key="10">
    <source>
        <dbReference type="RuleBase" id="RU363066"/>
    </source>
</evidence>
<dbReference type="GO" id="GO:0019521">
    <property type="term" value="P:D-gluconate metabolic process"/>
    <property type="evidence" value="ECO:0007669"/>
    <property type="project" value="UniProtKB-KW"/>
</dbReference>
<keyword evidence="7 10" id="KW-0067">ATP-binding</keyword>
<comment type="caution">
    <text evidence="11">The sequence shown here is derived from an EMBL/GenBank/DDBJ whole genome shotgun (WGS) entry which is preliminary data.</text>
</comment>
<comment type="pathway">
    <text evidence="1">Carbohydrate acid metabolism.</text>
</comment>
<evidence type="ECO:0000256" key="4">
    <source>
        <dbReference type="ARBA" id="ARBA00022679"/>
    </source>
</evidence>
<dbReference type="EMBL" id="JTDV01000015">
    <property type="protein sequence ID" value="KJD31451.1"/>
    <property type="molecule type" value="Genomic_DNA"/>
</dbReference>
<protein>
    <recommendedName>
        <fullName evidence="3 10">Gluconokinase</fullName>
        <ecNumber evidence="3 10">2.7.1.12</ecNumber>
    </recommendedName>
</protein>
<organism evidence="11 12">
    <name type="scientific">Neotamlana nanhaiensis</name>
    <dbReference type="NCBI Taxonomy" id="1382798"/>
    <lineage>
        <taxon>Bacteria</taxon>
        <taxon>Pseudomonadati</taxon>
        <taxon>Bacteroidota</taxon>
        <taxon>Flavobacteriia</taxon>
        <taxon>Flavobacteriales</taxon>
        <taxon>Flavobacteriaceae</taxon>
        <taxon>Neotamlana</taxon>
    </lineage>
</organism>
<dbReference type="Gene3D" id="3.40.50.300">
    <property type="entry name" value="P-loop containing nucleotide triphosphate hydrolases"/>
    <property type="match status" value="1"/>
</dbReference>
<evidence type="ECO:0000256" key="6">
    <source>
        <dbReference type="ARBA" id="ARBA00022777"/>
    </source>
</evidence>
<evidence type="ECO:0000313" key="11">
    <source>
        <dbReference type="EMBL" id="KJD31451.1"/>
    </source>
</evidence>
<reference evidence="11 12" key="1">
    <citation type="journal article" date="2015" name="Antonie Van Leeuwenhoek">
        <title>Tamlana nanhaiensis sp. nov., isolated from surface seawater collected from the South China Sea.</title>
        <authorList>
            <person name="Liu X."/>
            <person name="Lai Q."/>
            <person name="Du Y."/>
            <person name="Li G."/>
            <person name="Sun F."/>
            <person name="Shao Z."/>
        </authorList>
    </citation>
    <scope>NUCLEOTIDE SEQUENCE [LARGE SCALE GENOMIC DNA]</scope>
    <source>
        <strain evidence="11 12">FHC16</strain>
    </source>
</reference>
<keyword evidence="6 10" id="KW-0418">Kinase</keyword>
<dbReference type="GO" id="GO:0005737">
    <property type="term" value="C:cytoplasm"/>
    <property type="evidence" value="ECO:0007669"/>
    <property type="project" value="TreeGrafter"/>
</dbReference>
<evidence type="ECO:0000256" key="7">
    <source>
        <dbReference type="ARBA" id="ARBA00022840"/>
    </source>
</evidence>
<evidence type="ECO:0000256" key="3">
    <source>
        <dbReference type="ARBA" id="ARBA00012054"/>
    </source>
</evidence>
<proteinExistence type="inferred from homology"/>
<name>A0A0D7VX84_9FLAO</name>
<dbReference type="GO" id="GO:0046316">
    <property type="term" value="F:gluconokinase activity"/>
    <property type="evidence" value="ECO:0007669"/>
    <property type="project" value="UniProtKB-EC"/>
</dbReference>
<evidence type="ECO:0000256" key="1">
    <source>
        <dbReference type="ARBA" id="ARBA00004761"/>
    </source>
</evidence>
<dbReference type="InterPro" id="IPR031322">
    <property type="entry name" value="Shikimate/glucono_kinase"/>
</dbReference>
<dbReference type="FunFam" id="3.40.50.300:FF:000522">
    <property type="entry name" value="Gluconokinase"/>
    <property type="match status" value="1"/>
</dbReference>
<evidence type="ECO:0000313" key="12">
    <source>
        <dbReference type="Proteomes" id="UP000032361"/>
    </source>
</evidence>
<accession>A0A0D7VX84</accession>
<dbReference type="PANTHER" id="PTHR43442">
    <property type="entry name" value="GLUCONOKINASE-RELATED"/>
    <property type="match status" value="1"/>
</dbReference>
<evidence type="ECO:0000256" key="2">
    <source>
        <dbReference type="ARBA" id="ARBA00008420"/>
    </source>
</evidence>